<gene>
    <name evidence="3" type="ORF">A7K91_13380</name>
</gene>
<proteinExistence type="predicted"/>
<evidence type="ECO:0000313" key="3">
    <source>
        <dbReference type="EMBL" id="OBR65578.1"/>
    </source>
</evidence>
<keyword evidence="2" id="KW-0472">Membrane</keyword>
<dbReference type="OrthoDB" id="1822804at2"/>
<dbReference type="Proteomes" id="UP000092024">
    <property type="component" value="Unassembled WGS sequence"/>
</dbReference>
<dbReference type="EMBL" id="LYPA01000054">
    <property type="protein sequence ID" value="OBR65578.1"/>
    <property type="molecule type" value="Genomic_DNA"/>
</dbReference>
<dbReference type="NCBIfam" id="NF038353">
    <property type="entry name" value="FxLYD_dom"/>
    <property type="match status" value="1"/>
</dbReference>
<keyword evidence="4" id="KW-1185">Reference proteome</keyword>
<dbReference type="AlphaFoldDB" id="A0A1A5YJ38"/>
<feature type="coiled-coil region" evidence="1">
    <location>
        <begin position="298"/>
        <end position="335"/>
    </location>
</feature>
<reference evidence="3 4" key="1">
    <citation type="submission" date="2016-05" db="EMBL/GenBank/DDBJ databases">
        <title>Paenibacillus oryzae. sp. nov., isolated from the rice root.</title>
        <authorList>
            <person name="Zhang J."/>
            <person name="Zhang X."/>
        </authorList>
    </citation>
    <scope>NUCLEOTIDE SEQUENCE [LARGE SCALE GENOMIC DNA]</scope>
    <source>
        <strain evidence="3 4">1DrF-4</strain>
    </source>
</reference>
<organism evidence="3 4">
    <name type="scientific">Paenibacillus oryzae</name>
    <dbReference type="NCBI Taxonomy" id="1844972"/>
    <lineage>
        <taxon>Bacteria</taxon>
        <taxon>Bacillati</taxon>
        <taxon>Bacillota</taxon>
        <taxon>Bacilli</taxon>
        <taxon>Bacillales</taxon>
        <taxon>Paenibacillaceae</taxon>
        <taxon>Paenibacillus</taxon>
    </lineage>
</organism>
<evidence type="ECO:0000256" key="2">
    <source>
        <dbReference type="SAM" id="Phobius"/>
    </source>
</evidence>
<evidence type="ECO:0008006" key="5">
    <source>
        <dbReference type="Google" id="ProtNLM"/>
    </source>
</evidence>
<accession>A0A1A5YJ38</accession>
<keyword evidence="2" id="KW-1133">Transmembrane helix</keyword>
<dbReference type="RefSeq" id="WP_068682793.1">
    <property type="nucleotide sequence ID" value="NZ_LYPA01000054.1"/>
</dbReference>
<name>A0A1A5YJ38_9BACL</name>
<evidence type="ECO:0000313" key="4">
    <source>
        <dbReference type="Proteomes" id="UP000092024"/>
    </source>
</evidence>
<sequence length="429" mass="47391">MYCHHCIRSFADDARFCSQCGRRLHYINVTEEKPALLPQNGDEETAALESAAGTILESAAGIMEGTTAAQSVVGKKTARKASMNWLLTGGLVVSAAAMLILVYWTYQYEIDRNENVLRLQSEAKAAALAGEYEQALSLLSEGMAIRPDFAPLAADEAIIEHVMKLERMSSDLNRMLEKGNFAEAHSGLDQLKGELGGRKEPVYDRLKGRLDELSMEVTLLSLSDRVDELTSIKEYGEMLNVVNGLIGEEAAALREEIVKGIRSLATRNAETLMNRKNFTGALAEVSRALIWVKEDAGLLALQQRIKQEQAKYEAAEQTRIERAMQEAAAEDLLNQTEAVKVESTEQTLDEFGDLTITGVLRNVATRAIYSVALDYSILSAEGEIIAKGHITATPNYVEPDEEMSFTETVYGVHSEDTEMVIDHVTWYLD</sequence>
<comment type="caution">
    <text evidence="3">The sequence shown here is derived from an EMBL/GenBank/DDBJ whole genome shotgun (WGS) entry which is preliminary data.</text>
</comment>
<evidence type="ECO:0000256" key="1">
    <source>
        <dbReference type="SAM" id="Coils"/>
    </source>
</evidence>
<protein>
    <recommendedName>
        <fullName evidence="5">Zinc-ribbon domain-containing protein</fullName>
    </recommendedName>
</protein>
<dbReference type="InterPro" id="IPR047676">
    <property type="entry name" value="FxLYD_dom"/>
</dbReference>
<keyword evidence="1" id="KW-0175">Coiled coil</keyword>
<keyword evidence="2" id="KW-0812">Transmembrane</keyword>
<dbReference type="STRING" id="1844972.A7K91_13380"/>
<feature type="transmembrane region" description="Helical" evidence="2">
    <location>
        <begin position="85"/>
        <end position="106"/>
    </location>
</feature>